<dbReference type="Proteomes" id="UP000799771">
    <property type="component" value="Unassembled WGS sequence"/>
</dbReference>
<dbReference type="RefSeq" id="XP_033523090.1">
    <property type="nucleotide sequence ID" value="XM_033668361.1"/>
</dbReference>
<evidence type="ECO:0000313" key="2">
    <source>
        <dbReference type="EMBL" id="KAF2128701.1"/>
    </source>
</evidence>
<proteinExistence type="predicted"/>
<dbReference type="AlphaFoldDB" id="A0A6A6AD79"/>
<organism evidence="2 3">
    <name type="scientific">Dothidotthia symphoricarpi CBS 119687</name>
    <dbReference type="NCBI Taxonomy" id="1392245"/>
    <lineage>
        <taxon>Eukaryota</taxon>
        <taxon>Fungi</taxon>
        <taxon>Dikarya</taxon>
        <taxon>Ascomycota</taxon>
        <taxon>Pezizomycotina</taxon>
        <taxon>Dothideomycetes</taxon>
        <taxon>Pleosporomycetidae</taxon>
        <taxon>Pleosporales</taxon>
        <taxon>Dothidotthiaceae</taxon>
        <taxon>Dothidotthia</taxon>
    </lineage>
</organism>
<feature type="region of interest" description="Disordered" evidence="1">
    <location>
        <begin position="297"/>
        <end position="343"/>
    </location>
</feature>
<keyword evidence="3" id="KW-1185">Reference proteome</keyword>
<name>A0A6A6AD79_9PLEO</name>
<accession>A0A6A6AD79</accession>
<dbReference type="OrthoDB" id="3794485at2759"/>
<dbReference type="GeneID" id="54408793"/>
<evidence type="ECO:0000313" key="3">
    <source>
        <dbReference type="Proteomes" id="UP000799771"/>
    </source>
</evidence>
<gene>
    <name evidence="2" type="ORF">P153DRAFT_367787</name>
</gene>
<protein>
    <submittedName>
        <fullName evidence="2">Uncharacterized protein</fullName>
    </submittedName>
</protein>
<reference evidence="2" key="1">
    <citation type="journal article" date="2020" name="Stud. Mycol.">
        <title>101 Dothideomycetes genomes: a test case for predicting lifestyles and emergence of pathogens.</title>
        <authorList>
            <person name="Haridas S."/>
            <person name="Albert R."/>
            <person name="Binder M."/>
            <person name="Bloem J."/>
            <person name="Labutti K."/>
            <person name="Salamov A."/>
            <person name="Andreopoulos B."/>
            <person name="Baker S."/>
            <person name="Barry K."/>
            <person name="Bills G."/>
            <person name="Bluhm B."/>
            <person name="Cannon C."/>
            <person name="Castanera R."/>
            <person name="Culley D."/>
            <person name="Daum C."/>
            <person name="Ezra D."/>
            <person name="Gonzalez J."/>
            <person name="Henrissat B."/>
            <person name="Kuo A."/>
            <person name="Liang C."/>
            <person name="Lipzen A."/>
            <person name="Lutzoni F."/>
            <person name="Magnuson J."/>
            <person name="Mondo S."/>
            <person name="Nolan M."/>
            <person name="Ohm R."/>
            <person name="Pangilinan J."/>
            <person name="Park H.-J."/>
            <person name="Ramirez L."/>
            <person name="Alfaro M."/>
            <person name="Sun H."/>
            <person name="Tritt A."/>
            <person name="Yoshinaga Y."/>
            <person name="Zwiers L.-H."/>
            <person name="Turgeon B."/>
            <person name="Goodwin S."/>
            <person name="Spatafora J."/>
            <person name="Crous P."/>
            <person name="Grigoriev I."/>
        </authorList>
    </citation>
    <scope>NUCLEOTIDE SEQUENCE</scope>
    <source>
        <strain evidence="2">CBS 119687</strain>
    </source>
</reference>
<sequence>MKHDEGASFPDMPLIRRVHPTSDETPPWVGIFFVPSVGSDELAEQLKARYPQCQTLRERKHMAAIEFLKLELDRIQSERLAANSTTQSILECAPSASPMTSVCYDETVEGHSCPESVHMSDSPARSRKLSSGAELDARQTKSRSAKAQRLPTDTAATAHGQQFVFNAADGRTMEPKTKRKMTVQEKGEYKRTRKRGACPKCRRHKEKCTHTIDHAVQLDGLEKPAKATKRRSSMCPTTDEVIFNKSHRSEHASDVRHLASDLPKQLQLQVSGQPAFHHTSSEVPTRGDIVLVDAQREVDLRSRDGSERSGTPSSVNSQETADSYLPVAQIPAVMSAAKRGRDG</sequence>
<feature type="region of interest" description="Disordered" evidence="1">
    <location>
        <begin position="1"/>
        <end position="20"/>
    </location>
</feature>
<feature type="compositionally biased region" description="Polar residues" evidence="1">
    <location>
        <begin position="308"/>
        <end position="321"/>
    </location>
</feature>
<evidence type="ECO:0000256" key="1">
    <source>
        <dbReference type="SAM" id="MobiDB-lite"/>
    </source>
</evidence>
<feature type="compositionally biased region" description="Basic and acidic residues" evidence="1">
    <location>
        <begin position="297"/>
        <end position="307"/>
    </location>
</feature>
<feature type="region of interest" description="Disordered" evidence="1">
    <location>
        <begin position="113"/>
        <end position="160"/>
    </location>
</feature>
<dbReference type="EMBL" id="ML977508">
    <property type="protein sequence ID" value="KAF2128701.1"/>
    <property type="molecule type" value="Genomic_DNA"/>
</dbReference>